<dbReference type="InterPro" id="IPR024768">
    <property type="entry name" value="Marf1"/>
</dbReference>
<evidence type="ECO:0000313" key="4">
    <source>
        <dbReference type="RefSeq" id="XP_018439000.2"/>
    </source>
</evidence>
<dbReference type="GO" id="GO:0010468">
    <property type="term" value="P:regulation of gene expression"/>
    <property type="evidence" value="ECO:0007669"/>
    <property type="project" value="InterPro"/>
</dbReference>
<reference evidence="4" key="2">
    <citation type="submission" date="2025-08" db="UniProtKB">
        <authorList>
            <consortium name="RefSeq"/>
        </authorList>
    </citation>
    <scope>IDENTIFICATION</scope>
    <source>
        <tissue evidence="4">Leaf</tissue>
    </source>
</reference>
<evidence type="ECO:0000313" key="3">
    <source>
        <dbReference type="Proteomes" id="UP000504610"/>
    </source>
</evidence>
<organism evidence="3 4">
    <name type="scientific">Raphanus sativus</name>
    <name type="common">Radish</name>
    <name type="synonym">Raphanus raphanistrum var. sativus</name>
    <dbReference type="NCBI Taxonomy" id="3726"/>
    <lineage>
        <taxon>Eukaryota</taxon>
        <taxon>Viridiplantae</taxon>
        <taxon>Streptophyta</taxon>
        <taxon>Embryophyta</taxon>
        <taxon>Tracheophyta</taxon>
        <taxon>Spermatophyta</taxon>
        <taxon>Magnoliopsida</taxon>
        <taxon>eudicotyledons</taxon>
        <taxon>Gunneridae</taxon>
        <taxon>Pentapetalae</taxon>
        <taxon>rosids</taxon>
        <taxon>malvids</taxon>
        <taxon>Brassicales</taxon>
        <taxon>Brassicaceae</taxon>
        <taxon>Brassiceae</taxon>
        <taxon>Raphanus</taxon>
    </lineage>
</organism>
<dbReference type="GeneID" id="108811452"/>
<sequence>MDKKDEELKDEELKDKKRKRDCFDNMRKTMVWLDLENCRVPHDLNPEEVYPRMKKTLEENGYGGELDVEIVMPFTDDEVPSGLLKTMRLFRVKEYPRPKSPSDPEKKDNQIVDNHINGDIERWLSENPEPHNVLIPSGDGDFEKIARRVAYDGNRTGKDQKRDSSEKMQKIAERAWIWRDLLRLPKSQSNKDLRFDNKLLHKEFLKKNRGADGSVDGELYENFKKMLAERTRQCIEVKEGDLSFSQELTKLKREALEREKLRMKDKGFTDEEIEFLKLKVPLEPKIYEELVAKHKKEGELRRSRINAGVEIRDQEAATGGIVVSEGNVEELPVEQKGKKRKGKEKAVDEEDDKEFAERSTKIGREMTKKIQGPGGSDI</sequence>
<dbReference type="GO" id="GO:0005777">
    <property type="term" value="C:peroxisome"/>
    <property type="evidence" value="ECO:0007669"/>
    <property type="project" value="InterPro"/>
</dbReference>
<reference evidence="3" key="1">
    <citation type="journal article" date="2019" name="Database">
        <title>The radish genome database (RadishGD): an integrated information resource for radish genomics.</title>
        <authorList>
            <person name="Yu H.J."/>
            <person name="Baek S."/>
            <person name="Lee Y.J."/>
            <person name="Cho A."/>
            <person name="Mun J.H."/>
        </authorList>
    </citation>
    <scope>NUCLEOTIDE SEQUENCE [LARGE SCALE GENOMIC DNA]</scope>
    <source>
        <strain evidence="3">cv. WK10039</strain>
    </source>
</reference>
<dbReference type="GO" id="GO:0004540">
    <property type="term" value="F:RNA nuclease activity"/>
    <property type="evidence" value="ECO:0007669"/>
    <property type="project" value="InterPro"/>
</dbReference>
<feature type="region of interest" description="Disordered" evidence="1">
    <location>
        <begin position="321"/>
        <end position="378"/>
    </location>
</feature>
<dbReference type="InterPro" id="IPR021139">
    <property type="entry name" value="NYN"/>
</dbReference>
<evidence type="ECO:0000256" key="1">
    <source>
        <dbReference type="SAM" id="MobiDB-lite"/>
    </source>
</evidence>
<dbReference type="Pfam" id="PF01936">
    <property type="entry name" value="NYN"/>
    <property type="match status" value="1"/>
</dbReference>
<accession>A0A6J0JTH0</accession>
<dbReference type="OrthoDB" id="1133885at2759"/>
<dbReference type="PANTHER" id="PTHR14379">
    <property type="entry name" value="LIMKAIN B LKAP"/>
    <property type="match status" value="1"/>
</dbReference>
<feature type="domain" description="NYN" evidence="2">
    <location>
        <begin position="28"/>
        <end position="153"/>
    </location>
</feature>
<name>A0A6J0JTH0_RAPSA</name>
<dbReference type="Proteomes" id="UP000504610">
    <property type="component" value="Chromosome 6"/>
</dbReference>
<gene>
    <name evidence="4" type="primary">LOC108811452</name>
</gene>
<proteinExistence type="predicted"/>
<keyword evidence="3" id="KW-1185">Reference proteome</keyword>
<feature type="compositionally biased region" description="Basic and acidic residues" evidence="1">
    <location>
        <begin position="355"/>
        <end position="368"/>
    </location>
</feature>
<dbReference type="PANTHER" id="PTHR14379:SF3">
    <property type="entry name" value="MEIOSIS REGULATOR AND MRNA STABILITY FACTOR 1"/>
    <property type="match status" value="1"/>
</dbReference>
<protein>
    <submittedName>
        <fullName evidence="4">Uncharacterized protein LOC108811452 isoform X1</fullName>
    </submittedName>
</protein>
<dbReference type="RefSeq" id="XP_018439000.2">
    <property type="nucleotide sequence ID" value="XM_018583498.2"/>
</dbReference>
<dbReference type="KEGG" id="rsz:108811452"/>
<dbReference type="AlphaFoldDB" id="A0A6J0JTH0"/>
<evidence type="ECO:0000259" key="2">
    <source>
        <dbReference type="Pfam" id="PF01936"/>
    </source>
</evidence>